<dbReference type="GO" id="GO:0016787">
    <property type="term" value="F:hydrolase activity"/>
    <property type="evidence" value="ECO:0007669"/>
    <property type="project" value="UniProtKB-KW"/>
</dbReference>
<name>A0A9W6PUP5_9ACTN</name>
<evidence type="ECO:0000256" key="14">
    <source>
        <dbReference type="ARBA" id="ARBA00048968"/>
    </source>
</evidence>
<evidence type="ECO:0000256" key="1">
    <source>
        <dbReference type="ARBA" id="ARBA00000553"/>
    </source>
</evidence>
<comment type="function">
    <text evidence="4">Purine nucleoside enzyme that catalyzes the phosphorolysis of adenosine and inosine nucleosides, yielding D-ribose 1-phosphate and the respective free bases, adenine and hypoxanthine. Also catalyzes the phosphorolysis of S-methyl-5'-thioadenosine into adenine and S-methyl-5-thio-alpha-D-ribose 1-phosphate. Also has adenosine deaminase activity.</text>
</comment>
<dbReference type="GO" id="GO:0005507">
    <property type="term" value="F:copper ion binding"/>
    <property type="evidence" value="ECO:0007669"/>
    <property type="project" value="TreeGrafter"/>
</dbReference>
<dbReference type="GO" id="GO:0017061">
    <property type="term" value="F:S-methyl-5-thioadenosine phosphorylase activity"/>
    <property type="evidence" value="ECO:0007669"/>
    <property type="project" value="UniProtKB-EC"/>
</dbReference>
<dbReference type="EMBL" id="BSRZ01000002">
    <property type="protein sequence ID" value="GLW63162.1"/>
    <property type="molecule type" value="Genomic_DNA"/>
</dbReference>
<comment type="catalytic activity">
    <reaction evidence="1">
        <text>inosine + phosphate = alpha-D-ribose 1-phosphate + hypoxanthine</text>
        <dbReference type="Rhea" id="RHEA:27646"/>
        <dbReference type="ChEBI" id="CHEBI:17368"/>
        <dbReference type="ChEBI" id="CHEBI:17596"/>
        <dbReference type="ChEBI" id="CHEBI:43474"/>
        <dbReference type="ChEBI" id="CHEBI:57720"/>
        <dbReference type="EC" id="2.4.2.1"/>
    </reaction>
    <physiologicalReaction direction="left-to-right" evidence="1">
        <dbReference type="Rhea" id="RHEA:27647"/>
    </physiologicalReaction>
</comment>
<dbReference type="PANTHER" id="PTHR30616:SF2">
    <property type="entry name" value="PURINE NUCLEOSIDE PHOSPHORYLASE LACC1"/>
    <property type="match status" value="1"/>
</dbReference>
<dbReference type="AlphaFoldDB" id="A0A9W6PUP5"/>
<evidence type="ECO:0000256" key="13">
    <source>
        <dbReference type="ARBA" id="ARBA00047989"/>
    </source>
</evidence>
<dbReference type="GO" id="GO:0016491">
    <property type="term" value="F:oxidoreductase activity"/>
    <property type="evidence" value="ECO:0007669"/>
    <property type="project" value="UniProtKB-KW"/>
</dbReference>
<dbReference type="Gene3D" id="3.60.140.10">
    <property type="entry name" value="CNF1/YfiH-like putative cysteine hydrolases"/>
    <property type="match status" value="1"/>
</dbReference>
<dbReference type="SUPFAM" id="SSF64438">
    <property type="entry name" value="CNF1/YfiH-like putative cysteine hydrolases"/>
    <property type="match status" value="1"/>
</dbReference>
<comment type="cofactor">
    <cofactor evidence="3">
        <name>Cu(2+)</name>
        <dbReference type="ChEBI" id="CHEBI:29036"/>
    </cofactor>
</comment>
<keyword evidence="12" id="KW-0186">Copper</keyword>
<sequence>MITTVSLGEGVGAAFTGRAGGRSAAPFDSLNLGGAVGDDPAAVRDNRRRVAAALGVAPERIVWMRQVHGADVEFVTRPFADDPAPGVDAIVTTVPGLALAVLVADCAPVLLADPVARVVGAAHSGRPGTAAGVVPALVARMREHGADPARIVAAIGPAACGGCYEVPAAMRDEVAARAPEAYATTRAGTPGLDIRAGIVGQLKADGVTDIRVDPRCTIETPELFSYRREGRTGRFAGFVWLTGDDDGASEGVSDDGLGDASAGGRHG</sequence>
<evidence type="ECO:0000256" key="15">
    <source>
        <dbReference type="ARBA" id="ARBA00049893"/>
    </source>
</evidence>
<evidence type="ECO:0000256" key="4">
    <source>
        <dbReference type="ARBA" id="ARBA00003215"/>
    </source>
</evidence>
<keyword evidence="11" id="KW-0560">Oxidoreductase</keyword>
<evidence type="ECO:0000256" key="7">
    <source>
        <dbReference type="ARBA" id="ARBA00022679"/>
    </source>
</evidence>
<dbReference type="Proteomes" id="UP001165124">
    <property type="component" value="Unassembled WGS sequence"/>
</dbReference>
<evidence type="ECO:0000256" key="8">
    <source>
        <dbReference type="ARBA" id="ARBA00022723"/>
    </source>
</evidence>
<evidence type="ECO:0000313" key="18">
    <source>
        <dbReference type="Proteomes" id="UP001165124"/>
    </source>
</evidence>
<reference evidence="17" key="1">
    <citation type="submission" date="2023-02" db="EMBL/GenBank/DDBJ databases">
        <title>Actinomadura rubrobrunea NBRC 14622.</title>
        <authorList>
            <person name="Ichikawa N."/>
            <person name="Sato H."/>
            <person name="Tonouchi N."/>
        </authorList>
    </citation>
    <scope>NUCLEOTIDE SEQUENCE</scope>
    <source>
        <strain evidence="17">NBRC 14622</strain>
    </source>
</reference>
<keyword evidence="10" id="KW-0862">Zinc</keyword>
<comment type="catalytic activity">
    <reaction evidence="14">
        <text>adenosine + phosphate = alpha-D-ribose 1-phosphate + adenine</text>
        <dbReference type="Rhea" id="RHEA:27642"/>
        <dbReference type="ChEBI" id="CHEBI:16335"/>
        <dbReference type="ChEBI" id="CHEBI:16708"/>
        <dbReference type="ChEBI" id="CHEBI:43474"/>
        <dbReference type="ChEBI" id="CHEBI:57720"/>
        <dbReference type="EC" id="2.4.2.1"/>
    </reaction>
    <physiologicalReaction direction="left-to-right" evidence="14">
        <dbReference type="Rhea" id="RHEA:27643"/>
    </physiologicalReaction>
</comment>
<keyword evidence="7" id="KW-0808">Transferase</keyword>
<comment type="catalytic activity">
    <reaction evidence="15">
        <text>S-methyl-5'-thioadenosine + phosphate = 5-(methylsulfanyl)-alpha-D-ribose 1-phosphate + adenine</text>
        <dbReference type="Rhea" id="RHEA:11852"/>
        <dbReference type="ChEBI" id="CHEBI:16708"/>
        <dbReference type="ChEBI" id="CHEBI:17509"/>
        <dbReference type="ChEBI" id="CHEBI:43474"/>
        <dbReference type="ChEBI" id="CHEBI:58533"/>
        <dbReference type="EC" id="2.4.2.28"/>
    </reaction>
    <physiologicalReaction direction="left-to-right" evidence="15">
        <dbReference type="Rhea" id="RHEA:11853"/>
    </physiologicalReaction>
</comment>
<protein>
    <recommendedName>
        <fullName evidence="16">Purine nucleoside phosphorylase</fullName>
    </recommendedName>
</protein>
<comment type="similarity">
    <text evidence="5 16">Belongs to the purine nucleoside phosphorylase YfiH/LACC1 family.</text>
</comment>
<dbReference type="RefSeq" id="WP_083952236.1">
    <property type="nucleotide sequence ID" value="NZ_BSRZ01000002.1"/>
</dbReference>
<keyword evidence="8" id="KW-0479">Metal-binding</keyword>
<dbReference type="Pfam" id="PF02578">
    <property type="entry name" value="Cu-oxidase_4"/>
    <property type="match status" value="1"/>
</dbReference>
<evidence type="ECO:0000256" key="2">
    <source>
        <dbReference type="ARBA" id="ARBA00001947"/>
    </source>
</evidence>
<evidence type="ECO:0000313" key="17">
    <source>
        <dbReference type="EMBL" id="GLW63162.1"/>
    </source>
</evidence>
<dbReference type="NCBIfam" id="TIGR00726">
    <property type="entry name" value="peptidoglycan editing factor PgeF"/>
    <property type="match status" value="1"/>
</dbReference>
<comment type="caution">
    <text evidence="17">The sequence shown here is derived from an EMBL/GenBank/DDBJ whole genome shotgun (WGS) entry which is preliminary data.</text>
</comment>
<dbReference type="CDD" id="cd16833">
    <property type="entry name" value="YfiH"/>
    <property type="match status" value="1"/>
</dbReference>
<keyword evidence="18" id="KW-1185">Reference proteome</keyword>
<comment type="subunit">
    <text evidence="6">Homodimer.</text>
</comment>
<accession>A0A9W6PUP5</accession>
<dbReference type="InterPro" id="IPR011324">
    <property type="entry name" value="Cytotoxic_necrot_fac-like_cat"/>
</dbReference>
<evidence type="ECO:0000256" key="6">
    <source>
        <dbReference type="ARBA" id="ARBA00011738"/>
    </source>
</evidence>
<evidence type="ECO:0000256" key="9">
    <source>
        <dbReference type="ARBA" id="ARBA00022801"/>
    </source>
</evidence>
<evidence type="ECO:0000256" key="3">
    <source>
        <dbReference type="ARBA" id="ARBA00001973"/>
    </source>
</evidence>
<evidence type="ECO:0000256" key="10">
    <source>
        <dbReference type="ARBA" id="ARBA00022833"/>
    </source>
</evidence>
<dbReference type="FunFam" id="3.60.140.10:FF:000003">
    <property type="entry name" value="Polyphenol oxidase"/>
    <property type="match status" value="1"/>
</dbReference>
<organism evidence="17 18">
    <name type="scientific">Actinomadura rubrobrunea</name>
    <dbReference type="NCBI Taxonomy" id="115335"/>
    <lineage>
        <taxon>Bacteria</taxon>
        <taxon>Bacillati</taxon>
        <taxon>Actinomycetota</taxon>
        <taxon>Actinomycetes</taxon>
        <taxon>Streptosporangiales</taxon>
        <taxon>Thermomonosporaceae</taxon>
        <taxon>Actinomadura</taxon>
    </lineage>
</organism>
<evidence type="ECO:0000256" key="11">
    <source>
        <dbReference type="ARBA" id="ARBA00023002"/>
    </source>
</evidence>
<dbReference type="PANTHER" id="PTHR30616">
    <property type="entry name" value="UNCHARACTERIZED PROTEIN YFIH"/>
    <property type="match status" value="1"/>
</dbReference>
<keyword evidence="9" id="KW-0378">Hydrolase</keyword>
<evidence type="ECO:0000256" key="16">
    <source>
        <dbReference type="RuleBase" id="RU361274"/>
    </source>
</evidence>
<dbReference type="InterPro" id="IPR003730">
    <property type="entry name" value="Cu_polyphenol_OxRdtase"/>
</dbReference>
<comment type="catalytic activity">
    <reaction evidence="13">
        <text>adenosine + H2O + H(+) = inosine + NH4(+)</text>
        <dbReference type="Rhea" id="RHEA:24408"/>
        <dbReference type="ChEBI" id="CHEBI:15377"/>
        <dbReference type="ChEBI" id="CHEBI:15378"/>
        <dbReference type="ChEBI" id="CHEBI:16335"/>
        <dbReference type="ChEBI" id="CHEBI:17596"/>
        <dbReference type="ChEBI" id="CHEBI:28938"/>
        <dbReference type="EC" id="3.5.4.4"/>
    </reaction>
    <physiologicalReaction direction="left-to-right" evidence="13">
        <dbReference type="Rhea" id="RHEA:24409"/>
    </physiologicalReaction>
</comment>
<evidence type="ECO:0000256" key="5">
    <source>
        <dbReference type="ARBA" id="ARBA00007353"/>
    </source>
</evidence>
<dbReference type="InterPro" id="IPR038371">
    <property type="entry name" value="Cu_polyphenol_OxRdtase_sf"/>
</dbReference>
<evidence type="ECO:0000256" key="12">
    <source>
        <dbReference type="ARBA" id="ARBA00023008"/>
    </source>
</evidence>
<proteinExistence type="inferred from homology"/>
<comment type="cofactor">
    <cofactor evidence="2">
        <name>Zn(2+)</name>
        <dbReference type="ChEBI" id="CHEBI:29105"/>
    </cofactor>
</comment>
<gene>
    <name evidence="17" type="ORF">Arub01_14060</name>
</gene>